<sequence length="217" mass="25645">MMVNYWEVVVFLLPVCLALPEDIDPHMYCTGCVATMKELDKLLSNLHRSSDPYEMHVMNSVDDVCDKDHFKAYEYIPPKMVKACKVLMDNHDEDIEQYLLTHPKYEDLEKHVCYDLSEACSEVDRDYKPPSLPKTIHTHFDGDRQELPVDERGRVGLSGQEVQDDEEQTREKRKQEEKAEKEKKKNDKKQKKDKKEKKDKGKKKEKKDKKKQEKEEL</sequence>
<evidence type="ECO:0000256" key="3">
    <source>
        <dbReference type="SAM" id="SignalP"/>
    </source>
</evidence>
<dbReference type="InterPro" id="IPR008139">
    <property type="entry name" value="SaposinB_dom"/>
</dbReference>
<evidence type="ECO:0000313" key="5">
    <source>
        <dbReference type="Proteomes" id="UP000694865"/>
    </source>
</evidence>
<evidence type="ECO:0000259" key="4">
    <source>
        <dbReference type="PROSITE" id="PS50015"/>
    </source>
</evidence>
<keyword evidence="3" id="KW-0732">Signal</keyword>
<reference evidence="6" key="1">
    <citation type="submission" date="2025-08" db="UniProtKB">
        <authorList>
            <consortium name="RefSeq"/>
        </authorList>
    </citation>
    <scope>IDENTIFICATION</scope>
    <source>
        <tissue evidence="6">Testes</tissue>
    </source>
</reference>
<evidence type="ECO:0000313" key="6">
    <source>
        <dbReference type="RefSeq" id="XP_002735657.1"/>
    </source>
</evidence>
<feature type="region of interest" description="Disordered" evidence="2">
    <location>
        <begin position="124"/>
        <end position="217"/>
    </location>
</feature>
<feature type="domain" description="Saposin B-type" evidence="4">
    <location>
        <begin position="25"/>
        <end position="124"/>
    </location>
</feature>
<dbReference type="PROSITE" id="PS50015">
    <property type="entry name" value="SAP_B"/>
    <property type="match status" value="1"/>
</dbReference>
<keyword evidence="5" id="KW-1185">Reference proteome</keyword>
<evidence type="ECO:0000256" key="2">
    <source>
        <dbReference type="SAM" id="MobiDB-lite"/>
    </source>
</evidence>
<organism evidence="5 6">
    <name type="scientific">Saccoglossus kowalevskii</name>
    <name type="common">Acorn worm</name>
    <dbReference type="NCBI Taxonomy" id="10224"/>
    <lineage>
        <taxon>Eukaryota</taxon>
        <taxon>Metazoa</taxon>
        <taxon>Hemichordata</taxon>
        <taxon>Enteropneusta</taxon>
        <taxon>Harrimaniidae</taxon>
        <taxon>Saccoglossus</taxon>
    </lineage>
</organism>
<accession>A0ABM0GRE9</accession>
<feature type="compositionally biased region" description="Basic residues" evidence="2">
    <location>
        <begin position="186"/>
        <end position="209"/>
    </location>
</feature>
<dbReference type="Gene3D" id="1.10.225.10">
    <property type="entry name" value="Saposin-like"/>
    <property type="match status" value="1"/>
</dbReference>
<proteinExistence type="predicted"/>
<feature type="signal peptide" evidence="3">
    <location>
        <begin position="1"/>
        <end position="18"/>
    </location>
</feature>
<dbReference type="Proteomes" id="UP000694865">
    <property type="component" value="Unplaced"/>
</dbReference>
<keyword evidence="1" id="KW-1015">Disulfide bond</keyword>
<dbReference type="GeneID" id="100370109"/>
<feature type="compositionally biased region" description="Basic and acidic residues" evidence="2">
    <location>
        <begin position="169"/>
        <end position="185"/>
    </location>
</feature>
<name>A0ABM0GRE9_SACKO</name>
<gene>
    <name evidence="6" type="primary">LOC100370109</name>
</gene>
<feature type="chain" id="PRO_5047118665" evidence="3">
    <location>
        <begin position="19"/>
        <end position="217"/>
    </location>
</feature>
<dbReference type="RefSeq" id="XP_002735657.1">
    <property type="nucleotide sequence ID" value="XM_002735611.2"/>
</dbReference>
<evidence type="ECO:0000256" key="1">
    <source>
        <dbReference type="ARBA" id="ARBA00023157"/>
    </source>
</evidence>
<protein>
    <submittedName>
        <fullName evidence="6">Myb-like protein X-like</fullName>
    </submittedName>
</protein>
<feature type="compositionally biased region" description="Basic and acidic residues" evidence="2">
    <location>
        <begin position="138"/>
        <end position="154"/>
    </location>
</feature>